<evidence type="ECO:0000256" key="4">
    <source>
        <dbReference type="ARBA" id="ARBA00022475"/>
    </source>
</evidence>
<organism evidence="9">
    <name type="scientific">uncultured Nocardioidaceae bacterium</name>
    <dbReference type="NCBI Taxonomy" id="253824"/>
    <lineage>
        <taxon>Bacteria</taxon>
        <taxon>Bacillati</taxon>
        <taxon>Actinomycetota</taxon>
        <taxon>Actinomycetes</taxon>
        <taxon>Propionibacteriales</taxon>
        <taxon>Nocardioidaceae</taxon>
        <taxon>environmental samples</taxon>
    </lineage>
</organism>
<evidence type="ECO:0000256" key="7">
    <source>
        <dbReference type="ARBA" id="ARBA00023136"/>
    </source>
</evidence>
<evidence type="ECO:0000256" key="6">
    <source>
        <dbReference type="ARBA" id="ARBA00022989"/>
    </source>
</evidence>
<sequence>MTGAPHQFDEVSFRRGLRAGWGYAGAGFLVSLSFGVVATQAGMTPWQAVLMSAIVFAGSAQFASLAIVAAGGGLPAALSAATLMNSRFLAMGIALAPSLPGGPVRRALQGQAVVDSSWALANRGDGTFDRWALFGSTAPQYLGWVAGTALGTVSGDLVGDIERWGLDAVFPAFFVALLVTEVRTSTGAVAAALGGLIALALVPIAPPGLPVLAATAAAVVGFRRRRTA</sequence>
<evidence type="ECO:0000256" key="5">
    <source>
        <dbReference type="ARBA" id="ARBA00022692"/>
    </source>
</evidence>
<dbReference type="PANTHER" id="PTHR34979">
    <property type="entry name" value="INNER MEMBRANE PROTEIN YGAZ"/>
    <property type="match status" value="1"/>
</dbReference>
<gene>
    <name evidence="9" type="ORF">AVDCRST_MAG34-1882</name>
</gene>
<comment type="subcellular location">
    <subcellularLocation>
        <location evidence="1">Cell membrane</location>
        <topology evidence="1">Multi-pass membrane protein</topology>
    </subcellularLocation>
</comment>
<dbReference type="InterPro" id="IPR011606">
    <property type="entry name" value="Brnchd-chn_aa_trnsp_permease"/>
</dbReference>
<dbReference type="EMBL" id="CADCUI010000041">
    <property type="protein sequence ID" value="CAA9352866.1"/>
    <property type="molecule type" value="Genomic_DNA"/>
</dbReference>
<evidence type="ECO:0000256" key="2">
    <source>
        <dbReference type="ARBA" id="ARBA00010735"/>
    </source>
</evidence>
<evidence type="ECO:0000256" key="1">
    <source>
        <dbReference type="ARBA" id="ARBA00004651"/>
    </source>
</evidence>
<keyword evidence="6 8" id="KW-1133">Transmembrane helix</keyword>
<comment type="similarity">
    <text evidence="2">Belongs to the AzlC family.</text>
</comment>
<evidence type="ECO:0000256" key="3">
    <source>
        <dbReference type="ARBA" id="ARBA00022448"/>
    </source>
</evidence>
<dbReference type="GO" id="GO:1903785">
    <property type="term" value="P:L-valine transmembrane transport"/>
    <property type="evidence" value="ECO:0007669"/>
    <property type="project" value="TreeGrafter"/>
</dbReference>
<dbReference type="AlphaFoldDB" id="A0A6J4MEC6"/>
<keyword evidence="7 8" id="KW-0472">Membrane</keyword>
<dbReference type="GO" id="GO:0005886">
    <property type="term" value="C:plasma membrane"/>
    <property type="evidence" value="ECO:0007669"/>
    <property type="project" value="UniProtKB-SubCell"/>
</dbReference>
<feature type="transmembrane region" description="Helical" evidence="8">
    <location>
        <begin position="189"/>
        <end position="222"/>
    </location>
</feature>
<keyword evidence="5 8" id="KW-0812">Transmembrane</keyword>
<dbReference type="Pfam" id="PF03591">
    <property type="entry name" value="AzlC"/>
    <property type="match status" value="1"/>
</dbReference>
<feature type="transmembrane region" description="Helical" evidence="8">
    <location>
        <begin position="20"/>
        <end position="37"/>
    </location>
</feature>
<keyword evidence="3" id="KW-0813">Transport</keyword>
<reference evidence="9" key="1">
    <citation type="submission" date="2020-02" db="EMBL/GenBank/DDBJ databases">
        <authorList>
            <person name="Meier V. D."/>
        </authorList>
    </citation>
    <scope>NUCLEOTIDE SEQUENCE</scope>
    <source>
        <strain evidence="9">AVDCRST_MAG34</strain>
    </source>
</reference>
<accession>A0A6J4MEC6</accession>
<dbReference type="PANTHER" id="PTHR34979:SF1">
    <property type="entry name" value="INNER MEMBRANE PROTEIN YGAZ"/>
    <property type="match status" value="1"/>
</dbReference>
<evidence type="ECO:0008006" key="10">
    <source>
        <dbReference type="Google" id="ProtNLM"/>
    </source>
</evidence>
<proteinExistence type="inferred from homology"/>
<protein>
    <recommendedName>
        <fullName evidence="10">Branched-chain amino acid permease</fullName>
    </recommendedName>
</protein>
<evidence type="ECO:0000313" key="9">
    <source>
        <dbReference type="EMBL" id="CAA9352866.1"/>
    </source>
</evidence>
<keyword evidence="4" id="KW-1003">Cell membrane</keyword>
<evidence type="ECO:0000256" key="8">
    <source>
        <dbReference type="SAM" id="Phobius"/>
    </source>
</evidence>
<name>A0A6J4MEC6_9ACTN</name>